<dbReference type="Pfam" id="PF01047">
    <property type="entry name" value="MarR"/>
    <property type="match status" value="1"/>
</dbReference>
<evidence type="ECO:0000313" key="5">
    <source>
        <dbReference type="EMBL" id="MBE9463465.1"/>
    </source>
</evidence>
<keyword evidence="1" id="KW-0805">Transcription regulation</keyword>
<dbReference type="PANTHER" id="PTHR42756">
    <property type="entry name" value="TRANSCRIPTIONAL REGULATOR, MARR"/>
    <property type="match status" value="1"/>
</dbReference>
<organism evidence="5 6">
    <name type="scientific">Dyadobacter subterraneus</name>
    <dbReference type="NCBI Taxonomy" id="2773304"/>
    <lineage>
        <taxon>Bacteria</taxon>
        <taxon>Pseudomonadati</taxon>
        <taxon>Bacteroidota</taxon>
        <taxon>Cytophagia</taxon>
        <taxon>Cytophagales</taxon>
        <taxon>Spirosomataceae</taxon>
        <taxon>Dyadobacter</taxon>
    </lineage>
</organism>
<feature type="domain" description="HTH marR-type" evidence="4">
    <location>
        <begin position="8"/>
        <end position="142"/>
    </location>
</feature>
<dbReference type="InterPro" id="IPR000835">
    <property type="entry name" value="HTH_MarR-typ"/>
</dbReference>
<dbReference type="PROSITE" id="PS50995">
    <property type="entry name" value="HTH_MARR_2"/>
    <property type="match status" value="1"/>
</dbReference>
<dbReference type="PANTHER" id="PTHR42756:SF1">
    <property type="entry name" value="TRANSCRIPTIONAL REPRESSOR OF EMRAB OPERON"/>
    <property type="match status" value="1"/>
</dbReference>
<evidence type="ECO:0000256" key="3">
    <source>
        <dbReference type="ARBA" id="ARBA00023163"/>
    </source>
</evidence>
<dbReference type="SUPFAM" id="SSF46785">
    <property type="entry name" value="Winged helix' DNA-binding domain"/>
    <property type="match status" value="1"/>
</dbReference>
<name>A0ABR9WDG2_9BACT</name>
<evidence type="ECO:0000256" key="2">
    <source>
        <dbReference type="ARBA" id="ARBA00023125"/>
    </source>
</evidence>
<reference evidence="6" key="1">
    <citation type="submission" date="2023-07" db="EMBL/GenBank/DDBJ databases">
        <title>Dyadobacter sp. nov 'subterranea' isolated from contaminted grondwater.</title>
        <authorList>
            <person name="Szabo I."/>
            <person name="Al-Omari J."/>
            <person name="Szerdahelyi S.G."/>
            <person name="Rado J."/>
        </authorList>
    </citation>
    <scope>NUCLEOTIDE SEQUENCE [LARGE SCALE GENOMIC DNA]</scope>
    <source>
        <strain evidence="6">UP-52</strain>
    </source>
</reference>
<dbReference type="InterPro" id="IPR036390">
    <property type="entry name" value="WH_DNA-bd_sf"/>
</dbReference>
<protein>
    <submittedName>
        <fullName evidence="5">MarR family transcriptional regulator</fullName>
    </submittedName>
</protein>
<accession>A0ABR9WDG2</accession>
<keyword evidence="6" id="KW-1185">Reference proteome</keyword>
<sequence>MEDSLNDTTAMIDAILNIRIAMKQYVQRRIREDKLDLTYEMVQVLAVLWRKGEMNQQEIADRVQKNKASLTSLLDNLAKRKLITRNEDPADRRNKIISLTDSGKEYEKQLEPLLSGFFQTLTKNLPGRDIKKITGFLKNMESNLLE</sequence>
<dbReference type="PRINTS" id="PR00598">
    <property type="entry name" value="HTHMARR"/>
</dbReference>
<gene>
    <name evidence="5" type="ORF">IEE83_16380</name>
</gene>
<keyword evidence="3" id="KW-0804">Transcription</keyword>
<dbReference type="EMBL" id="JACYGY010000001">
    <property type="protein sequence ID" value="MBE9463465.1"/>
    <property type="molecule type" value="Genomic_DNA"/>
</dbReference>
<comment type="caution">
    <text evidence="5">The sequence shown here is derived from an EMBL/GenBank/DDBJ whole genome shotgun (WGS) entry which is preliminary data.</text>
</comment>
<proteinExistence type="predicted"/>
<keyword evidence="2" id="KW-0238">DNA-binding</keyword>
<dbReference type="RefSeq" id="WP_194121595.1">
    <property type="nucleotide sequence ID" value="NZ_JACYGY010000001.1"/>
</dbReference>
<dbReference type="Gene3D" id="1.10.10.10">
    <property type="entry name" value="Winged helix-like DNA-binding domain superfamily/Winged helix DNA-binding domain"/>
    <property type="match status" value="1"/>
</dbReference>
<evidence type="ECO:0000259" key="4">
    <source>
        <dbReference type="PROSITE" id="PS50995"/>
    </source>
</evidence>
<dbReference type="SMART" id="SM00347">
    <property type="entry name" value="HTH_MARR"/>
    <property type="match status" value="1"/>
</dbReference>
<evidence type="ECO:0000256" key="1">
    <source>
        <dbReference type="ARBA" id="ARBA00023015"/>
    </source>
</evidence>
<dbReference type="InterPro" id="IPR036388">
    <property type="entry name" value="WH-like_DNA-bd_sf"/>
</dbReference>
<evidence type="ECO:0000313" key="6">
    <source>
        <dbReference type="Proteomes" id="UP000634134"/>
    </source>
</evidence>
<dbReference type="Proteomes" id="UP000634134">
    <property type="component" value="Unassembled WGS sequence"/>
</dbReference>